<gene>
    <name evidence="7 9" type="primary">pgl</name>
    <name evidence="9" type="ORF">GCM10023143_27330</name>
</gene>
<comment type="similarity">
    <text evidence="4 7">Belongs to the glucosamine/galactosamine-6-phosphate isomerase family. 6-phosphogluconolactonase subfamily.</text>
</comment>
<dbReference type="InterPro" id="IPR005900">
    <property type="entry name" value="6-phosphogluconolactonase_DevB"/>
</dbReference>
<dbReference type="Proteomes" id="UP001501207">
    <property type="component" value="Unassembled WGS sequence"/>
</dbReference>
<evidence type="ECO:0000256" key="3">
    <source>
        <dbReference type="ARBA" id="ARBA00004961"/>
    </source>
</evidence>
<dbReference type="InterPro" id="IPR006148">
    <property type="entry name" value="Glc/Gal-6P_isomerase"/>
</dbReference>
<dbReference type="Gene3D" id="3.40.50.1360">
    <property type="match status" value="1"/>
</dbReference>
<evidence type="ECO:0000259" key="8">
    <source>
        <dbReference type="Pfam" id="PF01182"/>
    </source>
</evidence>
<evidence type="ECO:0000256" key="4">
    <source>
        <dbReference type="ARBA" id="ARBA00010662"/>
    </source>
</evidence>
<comment type="function">
    <text evidence="2 7">Hydrolysis of 6-phosphogluconolactone to 6-phosphogluconate.</text>
</comment>
<organism evidence="9 10">
    <name type="scientific">Compostibacter hankyongensis</name>
    <dbReference type="NCBI Taxonomy" id="1007089"/>
    <lineage>
        <taxon>Bacteria</taxon>
        <taxon>Pseudomonadati</taxon>
        <taxon>Bacteroidota</taxon>
        <taxon>Chitinophagia</taxon>
        <taxon>Chitinophagales</taxon>
        <taxon>Chitinophagaceae</taxon>
        <taxon>Compostibacter</taxon>
    </lineage>
</organism>
<evidence type="ECO:0000256" key="5">
    <source>
        <dbReference type="ARBA" id="ARBA00013198"/>
    </source>
</evidence>
<reference evidence="10" key="1">
    <citation type="journal article" date="2019" name="Int. J. Syst. Evol. Microbiol.">
        <title>The Global Catalogue of Microorganisms (GCM) 10K type strain sequencing project: providing services to taxonomists for standard genome sequencing and annotation.</title>
        <authorList>
            <consortium name="The Broad Institute Genomics Platform"/>
            <consortium name="The Broad Institute Genome Sequencing Center for Infectious Disease"/>
            <person name="Wu L."/>
            <person name="Ma J."/>
        </authorList>
    </citation>
    <scope>NUCLEOTIDE SEQUENCE [LARGE SCALE GENOMIC DNA]</scope>
    <source>
        <strain evidence="10">JCM 17664</strain>
    </source>
</reference>
<dbReference type="NCBIfam" id="TIGR01198">
    <property type="entry name" value="pgl"/>
    <property type="match status" value="1"/>
</dbReference>
<dbReference type="PANTHER" id="PTHR11054:SF0">
    <property type="entry name" value="6-PHOSPHOGLUCONOLACTONASE"/>
    <property type="match status" value="1"/>
</dbReference>
<dbReference type="CDD" id="cd01400">
    <property type="entry name" value="6PGL"/>
    <property type="match status" value="1"/>
</dbReference>
<evidence type="ECO:0000256" key="7">
    <source>
        <dbReference type="RuleBase" id="RU365095"/>
    </source>
</evidence>
<dbReference type="InterPro" id="IPR037171">
    <property type="entry name" value="NagB/RpiA_transferase-like"/>
</dbReference>
<keyword evidence="10" id="KW-1185">Reference proteome</keyword>
<comment type="catalytic activity">
    <reaction evidence="1 7">
        <text>6-phospho-D-glucono-1,5-lactone + H2O = 6-phospho-D-gluconate + H(+)</text>
        <dbReference type="Rhea" id="RHEA:12556"/>
        <dbReference type="ChEBI" id="CHEBI:15377"/>
        <dbReference type="ChEBI" id="CHEBI:15378"/>
        <dbReference type="ChEBI" id="CHEBI:57955"/>
        <dbReference type="ChEBI" id="CHEBI:58759"/>
        <dbReference type="EC" id="3.1.1.31"/>
    </reaction>
</comment>
<evidence type="ECO:0000256" key="1">
    <source>
        <dbReference type="ARBA" id="ARBA00000832"/>
    </source>
</evidence>
<feature type="domain" description="Glucosamine/galactosamine-6-phosphate isomerase" evidence="8">
    <location>
        <begin position="8"/>
        <end position="229"/>
    </location>
</feature>
<dbReference type="InterPro" id="IPR039104">
    <property type="entry name" value="6PGL"/>
</dbReference>
<dbReference type="RefSeq" id="WP_344980259.1">
    <property type="nucleotide sequence ID" value="NZ_BAABFN010000007.1"/>
</dbReference>
<protein>
    <recommendedName>
        <fullName evidence="6 7">6-phosphogluconolactonase</fullName>
        <shortName evidence="7">6PGL</shortName>
        <ecNumber evidence="5 7">3.1.1.31</ecNumber>
    </recommendedName>
</protein>
<sequence>MELHIAQDLDQLSRDLADWITEHIQSTLERQDRYTWSLSGGSTPRRLYELLTRPGYKEKIPWEKLHLFWGDERAVPFDDERNNGRMTYEALLRHVPVPEDQIHYMRTDIGPEASAAAYEKLLHQYFGATGTSFDLVLLGMGDDGHTLSLFPGLPVVHEQEAWVTSFYLPTQQMHRITLTAPIVNRSAQVVFLAAGAGKADTLKEVLEGPFRPEQFPSQVIRPSAGTLHWFVDKAAAARLNSHT</sequence>
<accession>A0ABP8G278</accession>
<dbReference type="PANTHER" id="PTHR11054">
    <property type="entry name" value="6-PHOSPHOGLUCONOLACTONASE"/>
    <property type="match status" value="1"/>
</dbReference>
<evidence type="ECO:0000313" key="10">
    <source>
        <dbReference type="Proteomes" id="UP001501207"/>
    </source>
</evidence>
<name>A0ABP8G278_9BACT</name>
<dbReference type="Pfam" id="PF01182">
    <property type="entry name" value="Glucosamine_iso"/>
    <property type="match status" value="1"/>
</dbReference>
<comment type="caution">
    <text evidence="9">The sequence shown here is derived from an EMBL/GenBank/DDBJ whole genome shotgun (WGS) entry which is preliminary data.</text>
</comment>
<evidence type="ECO:0000256" key="6">
    <source>
        <dbReference type="ARBA" id="ARBA00020337"/>
    </source>
</evidence>
<evidence type="ECO:0000313" key="9">
    <source>
        <dbReference type="EMBL" id="GAA4315771.1"/>
    </source>
</evidence>
<evidence type="ECO:0000256" key="2">
    <source>
        <dbReference type="ARBA" id="ARBA00002681"/>
    </source>
</evidence>
<dbReference type="SUPFAM" id="SSF100950">
    <property type="entry name" value="NagB/RpiA/CoA transferase-like"/>
    <property type="match status" value="1"/>
</dbReference>
<comment type="pathway">
    <text evidence="3 7">Carbohydrate degradation; pentose phosphate pathway; D-ribulose 5-phosphate from D-glucose 6-phosphate (oxidative stage): step 2/3.</text>
</comment>
<dbReference type="EMBL" id="BAABFN010000007">
    <property type="protein sequence ID" value="GAA4315771.1"/>
    <property type="molecule type" value="Genomic_DNA"/>
</dbReference>
<dbReference type="EC" id="3.1.1.31" evidence="5 7"/>
<proteinExistence type="inferred from homology"/>
<keyword evidence="7" id="KW-0378">Hydrolase</keyword>